<name>A0A183EGK1_9BILA</name>
<proteinExistence type="predicted"/>
<dbReference type="WBParaSite" id="GPUH_0002011701-mRNA-1">
    <property type="protein sequence ID" value="GPUH_0002011701-mRNA-1"/>
    <property type="gene ID" value="GPUH_0002011701"/>
</dbReference>
<evidence type="ECO:0000313" key="2">
    <source>
        <dbReference type="WBParaSite" id="GPUH_0002011701-mRNA-1"/>
    </source>
</evidence>
<organism evidence="2">
    <name type="scientific">Gongylonema pulchrum</name>
    <dbReference type="NCBI Taxonomy" id="637853"/>
    <lineage>
        <taxon>Eukaryota</taxon>
        <taxon>Metazoa</taxon>
        <taxon>Ecdysozoa</taxon>
        <taxon>Nematoda</taxon>
        <taxon>Chromadorea</taxon>
        <taxon>Rhabditida</taxon>
        <taxon>Spirurina</taxon>
        <taxon>Spiruromorpha</taxon>
        <taxon>Spiruroidea</taxon>
        <taxon>Gongylonematidae</taxon>
        <taxon>Gongylonema</taxon>
    </lineage>
</organism>
<sequence>LEYDILAARRRTMAAAAQRSAAHALANVSDKSENMQKLLAAITQKQTAAPDAFGTGRHEQKYSPLEQQFVELARISTAKDSIIEQQRADIKLANETLEQKERSLRNMQEDLSKMMKSFSAKEEELSLMRSLGKDQAFVCDKMDELTKKLVESEKIIAAQRKEIEFLVRKIAKLDDDRILAQKLGTSSESATESTTGPLGLYWEREWTQADQKEGEMSYVELMDALGRARARNEMLENEAIMADEKYQQLNEVYAAVVAENTKLMARLGCSKLQFMHIRN</sequence>
<dbReference type="AlphaFoldDB" id="A0A183EGK1"/>
<feature type="coiled-coil region" evidence="1">
    <location>
        <begin position="218"/>
        <end position="252"/>
    </location>
</feature>
<protein>
    <submittedName>
        <fullName evidence="2">Kinesin motor domain-containing protein</fullName>
    </submittedName>
</protein>
<keyword evidence="1" id="KW-0175">Coiled coil</keyword>
<reference evidence="2" key="1">
    <citation type="submission" date="2016-06" db="UniProtKB">
        <authorList>
            <consortium name="WormBaseParasite"/>
        </authorList>
    </citation>
    <scope>IDENTIFICATION</scope>
</reference>
<evidence type="ECO:0000256" key="1">
    <source>
        <dbReference type="SAM" id="Coils"/>
    </source>
</evidence>
<accession>A0A183EGK1</accession>
<feature type="coiled-coil region" evidence="1">
    <location>
        <begin position="83"/>
        <end position="176"/>
    </location>
</feature>